<accession>A0A4R7ZYL4</accession>
<evidence type="ECO:0000313" key="5">
    <source>
        <dbReference type="EMBL" id="TDW22038.1"/>
    </source>
</evidence>
<gene>
    <name evidence="5" type="ORF">EV650_0870</name>
</gene>
<evidence type="ECO:0000256" key="1">
    <source>
        <dbReference type="ARBA" id="ARBA00023015"/>
    </source>
</evidence>
<dbReference type="SUPFAM" id="SSF53822">
    <property type="entry name" value="Periplasmic binding protein-like I"/>
    <property type="match status" value="1"/>
</dbReference>
<dbReference type="PROSITE" id="PS00356">
    <property type="entry name" value="HTH_LACI_1"/>
    <property type="match status" value="1"/>
</dbReference>
<dbReference type="PANTHER" id="PTHR30146:SF153">
    <property type="entry name" value="LACTOSE OPERON REPRESSOR"/>
    <property type="match status" value="1"/>
</dbReference>
<dbReference type="CDD" id="cd01392">
    <property type="entry name" value="HTH_LacI"/>
    <property type="match status" value="1"/>
</dbReference>
<name>A0A4R7ZYL4_9ACTN</name>
<evidence type="ECO:0000259" key="4">
    <source>
        <dbReference type="PROSITE" id="PS50932"/>
    </source>
</evidence>
<keyword evidence="6" id="KW-1185">Reference proteome</keyword>
<dbReference type="Pfam" id="PF13377">
    <property type="entry name" value="Peripla_BP_3"/>
    <property type="match status" value="1"/>
</dbReference>
<dbReference type="SUPFAM" id="SSF47413">
    <property type="entry name" value="lambda repressor-like DNA-binding domains"/>
    <property type="match status" value="1"/>
</dbReference>
<comment type="caution">
    <text evidence="5">The sequence shown here is derived from an EMBL/GenBank/DDBJ whole genome shotgun (WGS) entry which is preliminary data.</text>
</comment>
<dbReference type="Gene3D" id="3.40.50.2300">
    <property type="match status" value="2"/>
</dbReference>
<feature type="domain" description="HTH lacI-type" evidence="4">
    <location>
        <begin position="4"/>
        <end position="58"/>
    </location>
</feature>
<dbReference type="PROSITE" id="PS50932">
    <property type="entry name" value="HTH_LACI_2"/>
    <property type="match status" value="1"/>
</dbReference>
<dbReference type="GO" id="GO:0003700">
    <property type="term" value="F:DNA-binding transcription factor activity"/>
    <property type="evidence" value="ECO:0007669"/>
    <property type="project" value="TreeGrafter"/>
</dbReference>
<evidence type="ECO:0000256" key="3">
    <source>
        <dbReference type="ARBA" id="ARBA00023163"/>
    </source>
</evidence>
<protein>
    <submittedName>
        <fullName evidence="5">LacI family transcriptional regulator</fullName>
    </submittedName>
</protein>
<evidence type="ECO:0000256" key="2">
    <source>
        <dbReference type="ARBA" id="ARBA00023125"/>
    </source>
</evidence>
<dbReference type="InterPro" id="IPR028082">
    <property type="entry name" value="Peripla_BP_I"/>
</dbReference>
<evidence type="ECO:0000313" key="6">
    <source>
        <dbReference type="Proteomes" id="UP000295447"/>
    </source>
</evidence>
<keyword evidence="1" id="KW-0805">Transcription regulation</keyword>
<keyword evidence="3" id="KW-0804">Transcription</keyword>
<dbReference type="Gene3D" id="1.10.260.40">
    <property type="entry name" value="lambda repressor-like DNA-binding domains"/>
    <property type="match status" value="1"/>
</dbReference>
<sequence>MGVTTMQDVADRAGVSIATVSYVVNGTKAVTPATRAKIEAAMADLNFQRNRAARALAIRRTQNLALVYPALERRLGATSVEFLTSAATAANRSDYHLTLWPVSNDAVGLKDLLSAGLVDGVLLMEVLLDDPRVTTLRDAGTPFAMIGRTADPSGELYADIDFDATVSAALDRLESLGHRYVALIGERGGTGALPGYGPQVRTDEAFARLVAERGLRSVTVGCEQTASAGSDITQQLLAEHPEVTAILVRNEQATLGVMVGVRQAGLRVPDDVSVIALGTTGDISTMSSPALTMMQSPGEELGRLGVEILVDYLESGTRTPPQLVPCTFLPGASVAPAR</sequence>
<dbReference type="Proteomes" id="UP000295447">
    <property type="component" value="Unassembled WGS sequence"/>
</dbReference>
<dbReference type="PANTHER" id="PTHR30146">
    <property type="entry name" value="LACI-RELATED TRANSCRIPTIONAL REPRESSOR"/>
    <property type="match status" value="1"/>
</dbReference>
<dbReference type="AlphaFoldDB" id="A0A4R7ZYL4"/>
<dbReference type="InterPro" id="IPR046335">
    <property type="entry name" value="LacI/GalR-like_sensor"/>
</dbReference>
<organism evidence="5 6">
    <name type="scientific">Kribbella kalugense</name>
    <dbReference type="NCBI Taxonomy" id="2512221"/>
    <lineage>
        <taxon>Bacteria</taxon>
        <taxon>Bacillati</taxon>
        <taxon>Actinomycetota</taxon>
        <taxon>Actinomycetes</taxon>
        <taxon>Propionibacteriales</taxon>
        <taxon>Kribbellaceae</taxon>
        <taxon>Kribbella</taxon>
    </lineage>
</organism>
<dbReference type="SMART" id="SM00354">
    <property type="entry name" value="HTH_LACI"/>
    <property type="match status" value="1"/>
</dbReference>
<proteinExistence type="predicted"/>
<keyword evidence="2" id="KW-0238">DNA-binding</keyword>
<dbReference type="GO" id="GO:0000976">
    <property type="term" value="F:transcription cis-regulatory region binding"/>
    <property type="evidence" value="ECO:0007669"/>
    <property type="project" value="TreeGrafter"/>
</dbReference>
<reference evidence="5 6" key="1">
    <citation type="submission" date="2019-03" db="EMBL/GenBank/DDBJ databases">
        <title>Genomic Encyclopedia of Type Strains, Phase III (KMG-III): the genomes of soil and plant-associated and newly described type strains.</title>
        <authorList>
            <person name="Whitman W."/>
        </authorList>
    </citation>
    <scope>NUCLEOTIDE SEQUENCE [LARGE SCALE GENOMIC DNA]</scope>
    <source>
        <strain evidence="5 6">VKM Ac-2570</strain>
    </source>
</reference>
<dbReference type="EMBL" id="SODF01000001">
    <property type="protein sequence ID" value="TDW22038.1"/>
    <property type="molecule type" value="Genomic_DNA"/>
</dbReference>
<dbReference type="InterPro" id="IPR010982">
    <property type="entry name" value="Lambda_DNA-bd_dom_sf"/>
</dbReference>
<dbReference type="InterPro" id="IPR000843">
    <property type="entry name" value="HTH_LacI"/>
</dbReference>
<dbReference type="Pfam" id="PF00356">
    <property type="entry name" value="LacI"/>
    <property type="match status" value="1"/>
</dbReference>